<dbReference type="EC" id="3.6.1.57" evidence="2"/>
<dbReference type="RefSeq" id="WP_268075502.1">
    <property type="nucleotide sequence ID" value="NZ_CP109965.1"/>
</dbReference>
<dbReference type="PANTHER" id="PTHR21015">
    <property type="entry name" value="UDP-N-ACETYLGLUCOSAMINE--N-ACETYLMURAMYL-(PENTAPEPTIDE) PYROPHOSPHORYL-UNDECAPRENOL N-ACETYLGLUCOSAMINE TRANSFERASE 1"/>
    <property type="match status" value="1"/>
</dbReference>
<dbReference type="Gene3D" id="3.40.50.2000">
    <property type="entry name" value="Glycogen Phosphorylase B"/>
    <property type="match status" value="1"/>
</dbReference>
<keyword evidence="2" id="KW-0378">Hydrolase</keyword>
<dbReference type="GO" id="GO:0016787">
    <property type="term" value="F:hydrolase activity"/>
    <property type="evidence" value="ECO:0007669"/>
    <property type="project" value="UniProtKB-KW"/>
</dbReference>
<keyword evidence="3" id="KW-1185">Reference proteome</keyword>
<protein>
    <submittedName>
        <fullName evidence="2">UDP-2,4-diacetamido-2,4, 6-trideoxy-beta-L-altropyranose hydrolase</fullName>
        <ecNumber evidence="2">3.6.1.57</ecNumber>
    </submittedName>
</protein>
<dbReference type="Gene3D" id="3.40.50.11190">
    <property type="match status" value="1"/>
</dbReference>
<accession>A0ABY7AN99</accession>
<dbReference type="Pfam" id="PF04101">
    <property type="entry name" value="Glyco_tran_28_C"/>
    <property type="match status" value="1"/>
</dbReference>
<proteinExistence type="predicted"/>
<gene>
    <name evidence="2" type="primary">pseG</name>
    <name evidence="2" type="ORF">OLW01_04335</name>
</gene>
<dbReference type="InterPro" id="IPR020023">
    <property type="entry name" value="PseG"/>
</dbReference>
<dbReference type="EMBL" id="CP109965">
    <property type="protein sequence ID" value="WAJ71038.1"/>
    <property type="molecule type" value="Genomic_DNA"/>
</dbReference>
<evidence type="ECO:0000313" key="3">
    <source>
        <dbReference type="Proteomes" id="UP001163726"/>
    </source>
</evidence>
<evidence type="ECO:0000313" key="2">
    <source>
        <dbReference type="EMBL" id="WAJ71038.1"/>
    </source>
</evidence>
<dbReference type="InterPro" id="IPR007235">
    <property type="entry name" value="Glyco_trans_28_C"/>
</dbReference>
<dbReference type="PANTHER" id="PTHR21015:SF22">
    <property type="entry name" value="GLYCOSYLTRANSFERASE"/>
    <property type="match status" value="1"/>
</dbReference>
<evidence type="ECO:0000259" key="1">
    <source>
        <dbReference type="Pfam" id="PF04101"/>
    </source>
</evidence>
<sequence length="363" mass="40764">MMNQAKTIVFQADASPAIGMGHLMRCIALAQAFIKNGVEVVFLVDAQTQKIAQSLPAFRFNQIEFDHQAVTNHALDYFFKLMTSHHISPELFILDGYHYSQHYREQLKSSLVQMKTDLVIIDDNGGEKAGDLIHADIIINPTCLQHEPPDYGSVAPFARVFAGEKFRLLRQEFAEQPIIEYGNRQGIVLTMGGTDPLNYSQHCLEALQNMQLEQPVTVLISNGFKHKKQLIKQIDCLPKNFSYLEQADNIAKIFAETELVISAAGGTQFELYAMQTPAILLVSFDNQWRNSQAAKQQGWAEVLDCRQQIDFAQLKKVFSLIFDTAARQTMHKKMHGGQANGAENLAQALLLLIANQANEKNLI</sequence>
<organism evidence="2 3">
    <name type="scientific">Catenovulum adriaticum</name>
    <dbReference type="NCBI Taxonomy" id="2984846"/>
    <lineage>
        <taxon>Bacteria</taxon>
        <taxon>Pseudomonadati</taxon>
        <taxon>Pseudomonadota</taxon>
        <taxon>Gammaproteobacteria</taxon>
        <taxon>Alteromonadales</taxon>
        <taxon>Alteromonadaceae</taxon>
        <taxon>Catenovulum</taxon>
    </lineage>
</organism>
<name>A0ABY7AN99_9ALTE</name>
<dbReference type="NCBIfam" id="TIGR03590">
    <property type="entry name" value="PseG"/>
    <property type="match status" value="1"/>
</dbReference>
<feature type="domain" description="Glycosyl transferase family 28 C-terminal" evidence="1">
    <location>
        <begin position="188"/>
        <end position="345"/>
    </location>
</feature>
<reference evidence="2" key="1">
    <citation type="submission" date="2022-10" db="EMBL/GenBank/DDBJ databases">
        <title>Catenovulum adriacola sp. nov. isolated in the Harbour of Susak.</title>
        <authorList>
            <person name="Schoch T."/>
            <person name="Reich S.J."/>
            <person name="Stoeferle S."/>
            <person name="Flaiz M."/>
            <person name="Kazda M."/>
            <person name="Riedel C.U."/>
            <person name="Duerre P."/>
        </authorList>
    </citation>
    <scope>NUCLEOTIDE SEQUENCE</scope>
    <source>
        <strain evidence="2">TS8</strain>
    </source>
</reference>
<dbReference type="SUPFAM" id="SSF53756">
    <property type="entry name" value="UDP-Glycosyltransferase/glycogen phosphorylase"/>
    <property type="match status" value="1"/>
</dbReference>
<dbReference type="Proteomes" id="UP001163726">
    <property type="component" value="Chromosome"/>
</dbReference>